<keyword evidence="1" id="KW-1133">Transmembrane helix</keyword>
<dbReference type="PANTHER" id="PTHR41795">
    <property type="entry name" value="EXOPOLYSACCHARIDE SYNTHESIS PROTEIN"/>
    <property type="match status" value="1"/>
</dbReference>
<keyword evidence="1" id="KW-0812">Transmembrane</keyword>
<evidence type="ECO:0000313" key="3">
    <source>
        <dbReference type="Proteomes" id="UP000038011"/>
    </source>
</evidence>
<dbReference type="PIRSF" id="PIRSF033239">
    <property type="entry name" value="ExoD"/>
    <property type="match status" value="1"/>
</dbReference>
<gene>
    <name evidence="2" type="ORF">SU32_00590</name>
</gene>
<dbReference type="PATRIC" id="fig|1514904.3.peg.120"/>
<dbReference type="AlphaFoldDB" id="A0A0N0E903"/>
<protein>
    <submittedName>
        <fullName evidence="2">Exopolysaccharide biosynthesis protein exod</fullName>
    </submittedName>
</protein>
<evidence type="ECO:0000313" key="2">
    <source>
        <dbReference type="EMBL" id="KPB02971.1"/>
    </source>
</evidence>
<dbReference type="InterPro" id="IPR010331">
    <property type="entry name" value="ExoD"/>
</dbReference>
<sequence>MLQQTDETMSTVESVSDEYHPRPLSAVLRALAAREGDSKVTIRCIREALAGRSFAAFLIITCLINMLPFPPGSTIVLGIPIVIVAMQMVLGRKTVWLPEFFLKQSLSKKAFEKLSTKIIPALEKLEGFVKPRAWPFPDVKSAEKIIGVWALILGIAVVLPVPLGNWFPAFACAICGAALSERDGRLLFVGVALGTISIAVLIAMVIAIHFGVTWIIGG</sequence>
<comment type="caution">
    <text evidence="2">The sequence shown here is derived from an EMBL/GenBank/DDBJ whole genome shotgun (WGS) entry which is preliminary data.</text>
</comment>
<keyword evidence="1" id="KW-0472">Membrane</keyword>
<feature type="transmembrane region" description="Helical" evidence="1">
    <location>
        <begin position="187"/>
        <end position="216"/>
    </location>
</feature>
<feature type="transmembrane region" description="Helical" evidence="1">
    <location>
        <begin position="146"/>
        <end position="167"/>
    </location>
</feature>
<accession>A0A0N0E903</accession>
<dbReference type="Proteomes" id="UP000038011">
    <property type="component" value="Unassembled WGS sequence"/>
</dbReference>
<reference evidence="2 3" key="1">
    <citation type="submission" date="2015-01" db="EMBL/GenBank/DDBJ databases">
        <title>Ahrensia donghaiensis sp. nov., a novel dimethylsulphoniopropionate-cleavage bacterium isolated from seawater and emended descriptions of the genus Ahrensia and Ahrensia kielensis.</title>
        <authorList>
            <person name="Liu J."/>
        </authorList>
    </citation>
    <scope>NUCLEOTIDE SEQUENCE [LARGE SCALE GENOMIC DNA]</scope>
    <source>
        <strain evidence="2 3">LZD062</strain>
    </source>
</reference>
<proteinExistence type="predicted"/>
<dbReference type="EMBL" id="JXMU01000001">
    <property type="protein sequence ID" value="KPB02971.1"/>
    <property type="molecule type" value="Genomic_DNA"/>
</dbReference>
<keyword evidence="3" id="KW-1185">Reference proteome</keyword>
<dbReference type="OrthoDB" id="8550083at2"/>
<organism evidence="2 3">
    <name type="scientific">Ahrensia marina</name>
    <dbReference type="NCBI Taxonomy" id="1514904"/>
    <lineage>
        <taxon>Bacteria</taxon>
        <taxon>Pseudomonadati</taxon>
        <taxon>Pseudomonadota</taxon>
        <taxon>Alphaproteobacteria</taxon>
        <taxon>Hyphomicrobiales</taxon>
        <taxon>Ahrensiaceae</taxon>
        <taxon>Ahrensia</taxon>
    </lineage>
</organism>
<dbReference type="STRING" id="1514904.SU32_00590"/>
<evidence type="ECO:0000256" key="1">
    <source>
        <dbReference type="SAM" id="Phobius"/>
    </source>
</evidence>
<dbReference type="Pfam" id="PF06055">
    <property type="entry name" value="ExoD"/>
    <property type="match status" value="1"/>
</dbReference>
<dbReference type="PANTHER" id="PTHR41795:SF1">
    <property type="entry name" value="EXOPOLYSACCHARIDE SYNTHESIS PROTEIN"/>
    <property type="match status" value="1"/>
</dbReference>
<feature type="transmembrane region" description="Helical" evidence="1">
    <location>
        <begin position="49"/>
        <end position="67"/>
    </location>
</feature>
<name>A0A0N0E903_9HYPH</name>